<accession>A0A6C0F2G7</accession>
<name>A0A6C0F2G7_9ZZZZ</name>
<reference evidence="1" key="1">
    <citation type="journal article" date="2020" name="Nature">
        <title>Giant virus diversity and host interactions through global metagenomics.</title>
        <authorList>
            <person name="Schulz F."/>
            <person name="Roux S."/>
            <person name="Paez-Espino D."/>
            <person name="Jungbluth S."/>
            <person name="Walsh D.A."/>
            <person name="Denef V.J."/>
            <person name="McMahon K.D."/>
            <person name="Konstantinidis K.T."/>
            <person name="Eloe-Fadrosh E.A."/>
            <person name="Kyrpides N.C."/>
            <person name="Woyke T."/>
        </authorList>
    </citation>
    <scope>NUCLEOTIDE SEQUENCE</scope>
    <source>
        <strain evidence="1">GVMAG-M-3300009180-1</strain>
    </source>
</reference>
<protein>
    <submittedName>
        <fullName evidence="1">Uncharacterized protein</fullName>
    </submittedName>
</protein>
<dbReference type="AlphaFoldDB" id="A0A6C0F2G7"/>
<sequence length="101" mass="11711">MEIELYDDCVKFTNNNNNKHFIIRHGDSITIPDAGIFNLLAEIHTEGYSYQLCIAPRVITYDVHYIVITGNGNDFDEQTQDFLDDYNHSLPAFRAWIEVNL</sequence>
<evidence type="ECO:0000313" key="1">
    <source>
        <dbReference type="EMBL" id="QHT35071.1"/>
    </source>
</evidence>
<dbReference type="EMBL" id="MN739012">
    <property type="protein sequence ID" value="QHT35071.1"/>
    <property type="molecule type" value="Genomic_DNA"/>
</dbReference>
<proteinExistence type="predicted"/>
<organism evidence="1">
    <name type="scientific">viral metagenome</name>
    <dbReference type="NCBI Taxonomy" id="1070528"/>
    <lineage>
        <taxon>unclassified sequences</taxon>
        <taxon>metagenomes</taxon>
        <taxon>organismal metagenomes</taxon>
    </lineage>
</organism>